<dbReference type="PANTHER" id="PTHR42646">
    <property type="entry name" value="FLAP ENDONUCLEASE XNI"/>
    <property type="match status" value="1"/>
</dbReference>
<gene>
    <name evidence="4" type="ORF">N5W20_05465</name>
</gene>
<dbReference type="InterPro" id="IPR038969">
    <property type="entry name" value="FEN"/>
</dbReference>
<evidence type="ECO:0000313" key="5">
    <source>
        <dbReference type="Proteomes" id="UP001163831"/>
    </source>
</evidence>
<dbReference type="RefSeq" id="WP_319806162.1">
    <property type="nucleotide sequence ID" value="NZ_CP107052.1"/>
</dbReference>
<protein>
    <recommendedName>
        <fullName evidence="3">5'-3' exonuclease domain-containing protein</fullName>
    </recommendedName>
</protein>
<reference evidence="4" key="1">
    <citation type="submission" date="2022-10" db="EMBL/GenBank/DDBJ databases">
        <title>Candidatus Kirkpatrella diaphorinas gen. nov., sp. nov., an uncultured endosymbiont identified in a population of Diaphorina citri from Hawaii.</title>
        <authorList>
            <person name="Henry E.M."/>
            <person name="Carlson C.R."/>
            <person name="Kuo Y.-W."/>
        </authorList>
    </citation>
    <scope>NUCLEOTIDE SEQUENCE</scope>
    <source>
        <strain evidence="4">CADCRV1</strain>
    </source>
</reference>
<organism evidence="4 5">
    <name type="scientific">Candidatus Kirkpatrickella diaphorinae</name>
    <dbReference type="NCBI Taxonomy" id="2984322"/>
    <lineage>
        <taxon>Bacteria</taxon>
        <taxon>Pseudomonadati</taxon>
        <taxon>Pseudomonadota</taxon>
        <taxon>Alphaproteobacteria</taxon>
        <taxon>Acetobacterales</taxon>
        <taxon>Acetobacteraceae</taxon>
        <taxon>Candidatus Kirkpatrickella</taxon>
    </lineage>
</organism>
<dbReference type="InterPro" id="IPR020046">
    <property type="entry name" value="5-3_exonucl_a-hlix_arch_N"/>
</dbReference>
<evidence type="ECO:0000259" key="3">
    <source>
        <dbReference type="SMART" id="SM00475"/>
    </source>
</evidence>
<dbReference type="SMART" id="SM00475">
    <property type="entry name" value="53EXOc"/>
    <property type="match status" value="1"/>
</dbReference>
<feature type="domain" description="5'-3' exonuclease" evidence="3">
    <location>
        <begin position="29"/>
        <end position="276"/>
    </location>
</feature>
<evidence type="ECO:0000313" key="4">
    <source>
        <dbReference type="EMBL" id="UYH50577.1"/>
    </source>
</evidence>
<sequence length="293" mass="32739">MILHYTKLSQTRSGWADRRCIALKFYPGDPITLALIDGDIAAYRAAAAVQQSYDFGGNQPAVDFDLSEAIRLAKGTVEEWAKLSGASDIRVLFSGPGNFRKVIYPQYKANRVKRDKPLAYVETVRALKQQFRCDEINGLEADDLMGILATTPRYRDSIIVTLDKDLRTVPGKHLNPLKEHAPVSVSQADAHKHWFRQVLTGDSVDNFPGCPGIGPVRADKILSGWSGQYLHEGWALVKAAYRDKQLPESNALLQAQLAKILTRSDYDKKMKEVVLWTPHGQPKRLKLNGHAFS</sequence>
<evidence type="ECO:0000256" key="2">
    <source>
        <dbReference type="ARBA" id="ARBA00022801"/>
    </source>
</evidence>
<keyword evidence="2" id="KW-0378">Hydrolase</keyword>
<dbReference type="Proteomes" id="UP001163831">
    <property type="component" value="Chromosome"/>
</dbReference>
<evidence type="ECO:0000256" key="1">
    <source>
        <dbReference type="ARBA" id="ARBA00022722"/>
    </source>
</evidence>
<dbReference type="InterPro" id="IPR036279">
    <property type="entry name" value="5-3_exonuclease_C_sf"/>
</dbReference>
<dbReference type="InterPro" id="IPR002421">
    <property type="entry name" value="5-3_exonuclease"/>
</dbReference>
<proteinExistence type="predicted"/>
<keyword evidence="5" id="KW-1185">Reference proteome</keyword>
<dbReference type="Pfam" id="PF02739">
    <property type="entry name" value="5_3_exonuc_N"/>
    <property type="match status" value="1"/>
</dbReference>
<name>A0ABY6GH13_9PROT</name>
<dbReference type="Gene3D" id="1.10.150.20">
    <property type="entry name" value="5' to 3' exonuclease, C-terminal subdomain"/>
    <property type="match status" value="1"/>
</dbReference>
<dbReference type="InterPro" id="IPR029060">
    <property type="entry name" value="PIN-like_dom_sf"/>
</dbReference>
<dbReference type="SUPFAM" id="SSF88723">
    <property type="entry name" value="PIN domain-like"/>
    <property type="match status" value="1"/>
</dbReference>
<dbReference type="Gene3D" id="3.40.50.1010">
    <property type="entry name" value="5'-nuclease"/>
    <property type="match status" value="1"/>
</dbReference>
<dbReference type="PANTHER" id="PTHR42646:SF2">
    <property type="entry name" value="5'-3' EXONUCLEASE FAMILY PROTEIN"/>
    <property type="match status" value="1"/>
</dbReference>
<dbReference type="EMBL" id="CP107052">
    <property type="protein sequence ID" value="UYH50577.1"/>
    <property type="molecule type" value="Genomic_DNA"/>
</dbReference>
<accession>A0ABY6GH13</accession>
<keyword evidence="1" id="KW-0540">Nuclease</keyword>
<dbReference type="SUPFAM" id="SSF47807">
    <property type="entry name" value="5' to 3' exonuclease, C-terminal subdomain"/>
    <property type="match status" value="1"/>
</dbReference>